<sequence>MPPLHWLFANAEDPVRINLMLGILSYS</sequence>
<accession>A0A0A9AH72</accession>
<evidence type="ECO:0000313" key="1">
    <source>
        <dbReference type="EMBL" id="JAD48300.1"/>
    </source>
</evidence>
<dbReference type="AlphaFoldDB" id="A0A0A9AH72"/>
<reference evidence="1" key="1">
    <citation type="submission" date="2014-09" db="EMBL/GenBank/DDBJ databases">
        <authorList>
            <person name="Magalhaes I.L.F."/>
            <person name="Oliveira U."/>
            <person name="Santos F.R."/>
            <person name="Vidigal T.H.D.A."/>
            <person name="Brescovit A.D."/>
            <person name="Santos A.J."/>
        </authorList>
    </citation>
    <scope>NUCLEOTIDE SEQUENCE</scope>
    <source>
        <tissue evidence="1">Shoot tissue taken approximately 20 cm above the soil surface</tissue>
    </source>
</reference>
<proteinExistence type="predicted"/>
<organism evidence="1">
    <name type="scientific">Arundo donax</name>
    <name type="common">Giant reed</name>
    <name type="synonym">Donax arundinaceus</name>
    <dbReference type="NCBI Taxonomy" id="35708"/>
    <lineage>
        <taxon>Eukaryota</taxon>
        <taxon>Viridiplantae</taxon>
        <taxon>Streptophyta</taxon>
        <taxon>Embryophyta</taxon>
        <taxon>Tracheophyta</taxon>
        <taxon>Spermatophyta</taxon>
        <taxon>Magnoliopsida</taxon>
        <taxon>Liliopsida</taxon>
        <taxon>Poales</taxon>
        <taxon>Poaceae</taxon>
        <taxon>PACMAD clade</taxon>
        <taxon>Arundinoideae</taxon>
        <taxon>Arundineae</taxon>
        <taxon>Arundo</taxon>
    </lineage>
</organism>
<name>A0A0A9AH72_ARUDO</name>
<protein>
    <submittedName>
        <fullName evidence="1">Uncharacterized protein</fullName>
    </submittedName>
</protein>
<reference evidence="1" key="2">
    <citation type="journal article" date="2015" name="Data Brief">
        <title>Shoot transcriptome of the giant reed, Arundo donax.</title>
        <authorList>
            <person name="Barrero R.A."/>
            <person name="Guerrero F.D."/>
            <person name="Moolhuijzen P."/>
            <person name="Goolsby J.A."/>
            <person name="Tidwell J."/>
            <person name="Bellgard S.E."/>
            <person name="Bellgard M.I."/>
        </authorList>
    </citation>
    <scope>NUCLEOTIDE SEQUENCE</scope>
    <source>
        <tissue evidence="1">Shoot tissue taken approximately 20 cm above the soil surface</tissue>
    </source>
</reference>
<dbReference type="EMBL" id="GBRH01249595">
    <property type="protein sequence ID" value="JAD48300.1"/>
    <property type="molecule type" value="Transcribed_RNA"/>
</dbReference>